<evidence type="ECO:0000259" key="2">
    <source>
        <dbReference type="PROSITE" id="PS50943"/>
    </source>
</evidence>
<dbReference type="PROSITE" id="PS50943">
    <property type="entry name" value="HTH_CROC1"/>
    <property type="match status" value="1"/>
</dbReference>
<keyword evidence="1" id="KW-0238">DNA-binding</keyword>
<dbReference type="Pfam" id="PF01381">
    <property type="entry name" value="HTH_3"/>
    <property type="match status" value="1"/>
</dbReference>
<comment type="caution">
    <text evidence="3">The sequence shown here is derived from an EMBL/GenBank/DDBJ whole genome shotgun (WGS) entry which is preliminary data.</text>
</comment>
<dbReference type="InterPro" id="IPR001387">
    <property type="entry name" value="Cro/C1-type_HTH"/>
</dbReference>
<organism evidence="3 4">
    <name type="scientific">Mannheimia indoligenes</name>
    <dbReference type="NCBI Taxonomy" id="3103145"/>
    <lineage>
        <taxon>Bacteria</taxon>
        <taxon>Pseudomonadati</taxon>
        <taxon>Pseudomonadota</taxon>
        <taxon>Gammaproteobacteria</taxon>
        <taxon>Pasteurellales</taxon>
        <taxon>Pasteurellaceae</taxon>
        <taxon>Mannheimia</taxon>
    </lineage>
</organism>
<protein>
    <submittedName>
        <fullName evidence="3">Helix-turn-helix transcriptional regulator</fullName>
    </submittedName>
</protein>
<dbReference type="Gene3D" id="1.10.260.40">
    <property type="entry name" value="lambda repressor-like DNA-binding domains"/>
    <property type="match status" value="1"/>
</dbReference>
<dbReference type="CDD" id="cd00093">
    <property type="entry name" value="HTH_XRE"/>
    <property type="match status" value="1"/>
</dbReference>
<dbReference type="SUPFAM" id="SSF47413">
    <property type="entry name" value="lambda repressor-like DNA-binding domains"/>
    <property type="match status" value="1"/>
</dbReference>
<gene>
    <name evidence="3" type="ORF">V6W77_08420</name>
</gene>
<keyword evidence="4" id="KW-1185">Reference proteome</keyword>
<dbReference type="PANTHER" id="PTHR46558">
    <property type="entry name" value="TRACRIPTIONAL REGULATORY PROTEIN-RELATED-RELATED"/>
    <property type="match status" value="1"/>
</dbReference>
<accession>A0ABU7ZGH1</accession>
<dbReference type="PANTHER" id="PTHR46558:SF4">
    <property type="entry name" value="DNA-BIDING PHAGE PROTEIN"/>
    <property type="match status" value="1"/>
</dbReference>
<dbReference type="Proteomes" id="UP001432017">
    <property type="component" value="Unassembled WGS sequence"/>
</dbReference>
<evidence type="ECO:0000256" key="1">
    <source>
        <dbReference type="ARBA" id="ARBA00023125"/>
    </source>
</evidence>
<evidence type="ECO:0000313" key="3">
    <source>
        <dbReference type="EMBL" id="MEG9476294.1"/>
    </source>
</evidence>
<proteinExistence type="predicted"/>
<feature type="domain" description="HTH cro/C1-type" evidence="2">
    <location>
        <begin position="16"/>
        <end position="70"/>
    </location>
</feature>
<dbReference type="SMART" id="SM00530">
    <property type="entry name" value="HTH_XRE"/>
    <property type="match status" value="1"/>
</dbReference>
<reference evidence="3" key="1">
    <citation type="submission" date="2023-12" db="EMBL/GenBank/DDBJ databases">
        <title>Mannheima indologenes sp. nov. proposed for Clade V organisms of Mannheimia.</title>
        <authorList>
            <person name="Christensen H."/>
        </authorList>
    </citation>
    <scope>NUCLEOTIDE SEQUENCE</scope>
    <source>
        <strain evidence="3">M14.4</strain>
    </source>
</reference>
<dbReference type="RefSeq" id="WP_334238447.1">
    <property type="nucleotide sequence ID" value="NZ_JBAJJG010000011.1"/>
</dbReference>
<name>A0ABU7ZGH1_9PAST</name>
<dbReference type="EMBL" id="JBAJJM010000011">
    <property type="protein sequence ID" value="MEG9476294.1"/>
    <property type="molecule type" value="Genomic_DNA"/>
</dbReference>
<evidence type="ECO:0000313" key="4">
    <source>
        <dbReference type="Proteomes" id="UP001432017"/>
    </source>
</evidence>
<sequence>MGVDKTIFSKQLGVNIAKYRQALGLTQEQLAEKLDLGNEAISRIERGVAMPSLMRLFEFSKVFHCNVADLLYEGSTQKDDIEHIALLLKDLSDNDRQFSIKMLEQLVIHLKTKP</sequence>
<dbReference type="InterPro" id="IPR010982">
    <property type="entry name" value="Lambda_DNA-bd_dom_sf"/>
</dbReference>